<dbReference type="EMBL" id="ML010558">
    <property type="protein sequence ID" value="RKO95984.1"/>
    <property type="molecule type" value="Genomic_DNA"/>
</dbReference>
<evidence type="ECO:0000313" key="2">
    <source>
        <dbReference type="EMBL" id="RKO95984.1"/>
    </source>
</evidence>
<proteinExistence type="predicted"/>
<reference evidence="3" key="1">
    <citation type="journal article" date="2018" name="Nat. Microbiol.">
        <title>Leveraging single-cell genomics to expand the fungal tree of life.</title>
        <authorList>
            <person name="Ahrendt S.R."/>
            <person name="Quandt C.A."/>
            <person name="Ciobanu D."/>
            <person name="Clum A."/>
            <person name="Salamov A."/>
            <person name="Andreopoulos B."/>
            <person name="Cheng J.F."/>
            <person name="Woyke T."/>
            <person name="Pelin A."/>
            <person name="Henrissat B."/>
            <person name="Reynolds N.K."/>
            <person name="Benny G.L."/>
            <person name="Smith M.E."/>
            <person name="James T.Y."/>
            <person name="Grigoriev I.V."/>
        </authorList>
    </citation>
    <scope>NUCLEOTIDE SEQUENCE [LARGE SCALE GENOMIC DNA]</scope>
    <source>
        <strain evidence="3">ATCC 52028</strain>
    </source>
</reference>
<accession>A0A4P9WS65</accession>
<protein>
    <submittedName>
        <fullName evidence="2">Uncharacterized protein</fullName>
    </submittedName>
</protein>
<sequence>MLAGEHNPLADDPGIGSDDLFDYNAYVERLTPTRGGPSQAQLSHGMHTSPGDPDFLSDMWSQDGNTGGYARSIENGDVSDDTAGNNVYDMLAGEHNPLANDPGIGSDDLFDYDAYVERLTPTPGGPSPAQLSHGMDTSPSGPDIFPDQFLTGGHSEDESMHNYMLQMAAYGVTVSPPELIEHNVGGGASPALHPSPHLNAPSRLPSPPPPTSRTLAESFGKFRPK</sequence>
<gene>
    <name evidence="2" type="ORF">CAUPRSCDRAFT_12314</name>
</gene>
<organism evidence="2 3">
    <name type="scientific">Caulochytrium protostelioides</name>
    <dbReference type="NCBI Taxonomy" id="1555241"/>
    <lineage>
        <taxon>Eukaryota</taxon>
        <taxon>Fungi</taxon>
        <taxon>Fungi incertae sedis</taxon>
        <taxon>Chytridiomycota</taxon>
        <taxon>Chytridiomycota incertae sedis</taxon>
        <taxon>Chytridiomycetes</taxon>
        <taxon>Caulochytriales</taxon>
        <taxon>Caulochytriaceae</taxon>
        <taxon>Caulochytrium</taxon>
    </lineage>
</organism>
<evidence type="ECO:0000256" key="1">
    <source>
        <dbReference type="SAM" id="MobiDB-lite"/>
    </source>
</evidence>
<name>A0A4P9WS65_9FUNG</name>
<dbReference type="Proteomes" id="UP000268535">
    <property type="component" value="Unassembled WGS sequence"/>
</dbReference>
<feature type="region of interest" description="Disordered" evidence="1">
    <location>
        <begin position="31"/>
        <end position="81"/>
    </location>
</feature>
<evidence type="ECO:0000313" key="3">
    <source>
        <dbReference type="Proteomes" id="UP000268535"/>
    </source>
</evidence>
<feature type="region of interest" description="Disordered" evidence="1">
    <location>
        <begin position="181"/>
        <end position="225"/>
    </location>
</feature>
<dbReference type="AlphaFoldDB" id="A0A4P9WS65"/>